<gene>
    <name evidence="11" type="primary">ctaG</name>
    <name evidence="13" type="ORF">JJB09_02185</name>
</gene>
<evidence type="ECO:0000256" key="2">
    <source>
        <dbReference type="ARBA" id="ARBA00004382"/>
    </source>
</evidence>
<dbReference type="GO" id="GO:0005886">
    <property type="term" value="C:plasma membrane"/>
    <property type="evidence" value="ECO:0007669"/>
    <property type="project" value="UniProtKB-SubCell"/>
</dbReference>
<keyword evidence="7 11" id="KW-0735">Signal-anchor</keyword>
<evidence type="ECO:0000256" key="4">
    <source>
        <dbReference type="ARBA" id="ARBA00015384"/>
    </source>
</evidence>
<dbReference type="AlphaFoldDB" id="A0A936YQQ5"/>
<dbReference type="InterPro" id="IPR007533">
    <property type="entry name" value="Cyt_c_oxidase_assmbl_CtaG"/>
</dbReference>
<evidence type="ECO:0000256" key="3">
    <source>
        <dbReference type="ARBA" id="ARBA00009620"/>
    </source>
</evidence>
<evidence type="ECO:0000313" key="14">
    <source>
        <dbReference type="Proteomes" id="UP000633219"/>
    </source>
</evidence>
<evidence type="ECO:0000256" key="6">
    <source>
        <dbReference type="ARBA" id="ARBA00022692"/>
    </source>
</evidence>
<keyword evidence="14" id="KW-1185">Reference proteome</keyword>
<evidence type="ECO:0000256" key="10">
    <source>
        <dbReference type="ARBA" id="ARBA00023136"/>
    </source>
</evidence>
<dbReference type="PIRSF" id="PIRSF005413">
    <property type="entry name" value="COX11"/>
    <property type="match status" value="1"/>
</dbReference>
<evidence type="ECO:0000256" key="1">
    <source>
        <dbReference type="ARBA" id="ARBA00004007"/>
    </source>
</evidence>
<sequence>MDDTPVIEPQAAPASQRRNYTVMASCGVFVACMVGMSFAAVPLYDLYCKVTGYNGTTQKVEQASEVILDQKIRVELDSNVSSDLNWDFRPVDRVTELRIGETAKVNFRVTNNSTREKTGRSVFNVTPMVAGAYFNKLECFCFTDVTLKPGETRDMPVVFFVDPDIVNYPETKDLKVLTLSYTFYGSDKAKPVAEVKDESEGAPKKL</sequence>
<evidence type="ECO:0000313" key="13">
    <source>
        <dbReference type="EMBL" id="MBL0370827.1"/>
    </source>
</evidence>
<feature type="topological domain" description="Periplasmic" evidence="11">
    <location>
        <begin position="41"/>
        <end position="206"/>
    </location>
</feature>
<keyword evidence="10 11" id="KW-0472">Membrane</keyword>
<reference evidence="13" key="1">
    <citation type="submission" date="2021-01" db="EMBL/GenBank/DDBJ databases">
        <title>Rhizobium sp. strain KVB221 16S ribosomal RNA gene Genome sequencing and assembly.</title>
        <authorList>
            <person name="Kang M."/>
        </authorList>
    </citation>
    <scope>NUCLEOTIDE SEQUENCE</scope>
    <source>
        <strain evidence="13">KVB221</strain>
    </source>
</reference>
<dbReference type="RefSeq" id="WP_201652359.1">
    <property type="nucleotide sequence ID" value="NZ_JAEQNC010000001.1"/>
</dbReference>
<evidence type="ECO:0000256" key="8">
    <source>
        <dbReference type="ARBA" id="ARBA00022989"/>
    </source>
</evidence>
<organism evidence="13 14">
    <name type="scientific">Rhizobium setariae</name>
    <dbReference type="NCBI Taxonomy" id="2801340"/>
    <lineage>
        <taxon>Bacteria</taxon>
        <taxon>Pseudomonadati</taxon>
        <taxon>Pseudomonadota</taxon>
        <taxon>Alphaproteobacteria</taxon>
        <taxon>Hyphomicrobiales</taxon>
        <taxon>Rhizobiaceae</taxon>
        <taxon>Rhizobium/Agrobacterium group</taxon>
        <taxon>Rhizobium</taxon>
    </lineage>
</organism>
<dbReference type="NCBIfam" id="NF003465">
    <property type="entry name" value="PRK05089.1"/>
    <property type="match status" value="1"/>
</dbReference>
<dbReference type="PANTHER" id="PTHR21320">
    <property type="entry name" value="CYTOCHROME C OXIDASE ASSEMBLY PROTEIN COX11-RELATED"/>
    <property type="match status" value="1"/>
</dbReference>
<evidence type="ECO:0000256" key="9">
    <source>
        <dbReference type="ARBA" id="ARBA00023008"/>
    </source>
</evidence>
<feature type="topological domain" description="Cytoplasmic" evidence="11">
    <location>
        <begin position="1"/>
        <end position="17"/>
    </location>
</feature>
<dbReference type="Gene3D" id="2.60.370.10">
    <property type="entry name" value="Ctag/Cox11"/>
    <property type="match status" value="1"/>
</dbReference>
<keyword evidence="8 11" id="KW-1133">Transmembrane helix</keyword>
<name>A0A936YQQ5_9HYPH</name>
<proteinExistence type="inferred from homology"/>
<accession>A0A936YQQ5</accession>
<dbReference type="GO" id="GO:0005507">
    <property type="term" value="F:copper ion binding"/>
    <property type="evidence" value="ECO:0007669"/>
    <property type="project" value="InterPro"/>
</dbReference>
<dbReference type="EMBL" id="JAEQNC010000001">
    <property type="protein sequence ID" value="MBL0370827.1"/>
    <property type="molecule type" value="Genomic_DNA"/>
</dbReference>
<comment type="function">
    <text evidence="1 11">Exerts its effect at some terminal stage of cytochrome c oxidase synthesis, probably by being involved in the insertion of the copper B into subunit I.</text>
</comment>
<evidence type="ECO:0000256" key="12">
    <source>
        <dbReference type="SAM" id="Phobius"/>
    </source>
</evidence>
<dbReference type="Pfam" id="PF04442">
    <property type="entry name" value="CtaG_Cox11"/>
    <property type="match status" value="1"/>
</dbReference>
<keyword evidence="6 11" id="KW-0812">Transmembrane</keyword>
<evidence type="ECO:0000256" key="11">
    <source>
        <dbReference type="HAMAP-Rule" id="MF_00155"/>
    </source>
</evidence>
<keyword evidence="11" id="KW-0997">Cell inner membrane</keyword>
<keyword evidence="9 11" id="KW-0186">Copper</keyword>
<evidence type="ECO:0000256" key="5">
    <source>
        <dbReference type="ARBA" id="ARBA00022475"/>
    </source>
</evidence>
<dbReference type="InterPro" id="IPR023471">
    <property type="entry name" value="CtaG/Cox11_dom_sf"/>
</dbReference>
<keyword evidence="5 11" id="KW-1003">Cell membrane</keyword>
<evidence type="ECO:0000256" key="7">
    <source>
        <dbReference type="ARBA" id="ARBA00022968"/>
    </source>
</evidence>
<comment type="similarity">
    <text evidence="3 11">Belongs to the COX11/CtaG family.</text>
</comment>
<dbReference type="HAMAP" id="MF_00155">
    <property type="entry name" value="CtaG"/>
    <property type="match status" value="1"/>
</dbReference>
<feature type="transmembrane region" description="Helical" evidence="12">
    <location>
        <begin position="20"/>
        <end position="44"/>
    </location>
</feature>
<dbReference type="Proteomes" id="UP000633219">
    <property type="component" value="Unassembled WGS sequence"/>
</dbReference>
<dbReference type="GO" id="GO:0008535">
    <property type="term" value="P:respiratory chain complex IV assembly"/>
    <property type="evidence" value="ECO:0007669"/>
    <property type="project" value="UniProtKB-UniRule"/>
</dbReference>
<dbReference type="PANTHER" id="PTHR21320:SF3">
    <property type="entry name" value="CYTOCHROME C OXIDASE ASSEMBLY PROTEIN COX11, MITOCHONDRIAL-RELATED"/>
    <property type="match status" value="1"/>
</dbReference>
<comment type="caution">
    <text evidence="13">The sequence shown here is derived from an EMBL/GenBank/DDBJ whole genome shotgun (WGS) entry which is preliminary data.</text>
</comment>
<dbReference type="SUPFAM" id="SSF110111">
    <property type="entry name" value="Ctag/Cox11"/>
    <property type="match status" value="1"/>
</dbReference>
<comment type="subcellular location">
    <subcellularLocation>
        <location evidence="2 11">Cell inner membrane</location>
        <topology evidence="2 11">Single-pass type II membrane protein</topology>
        <orientation evidence="2 11">Periplasmic side</orientation>
    </subcellularLocation>
</comment>
<protein>
    <recommendedName>
        <fullName evidence="4 11">Cytochrome c oxidase assembly protein CtaG</fullName>
    </recommendedName>
</protein>